<dbReference type="PANTHER" id="PTHR11019:SF199">
    <property type="entry name" value="HTH-TYPE TRANSCRIPTIONAL REGULATOR NIMR"/>
    <property type="match status" value="1"/>
</dbReference>
<keyword evidence="4" id="KW-0804">Transcription</keyword>
<comment type="caution">
    <text evidence="6">The sequence shown here is derived from an EMBL/GenBank/DDBJ whole genome shotgun (WGS) entry which is preliminary data.</text>
</comment>
<dbReference type="InterPro" id="IPR018062">
    <property type="entry name" value="HTH_AraC-typ_CS"/>
</dbReference>
<organism evidence="6 7">
    <name type="scientific">Flavobacterium chungangense</name>
    <dbReference type="NCBI Taxonomy" id="554283"/>
    <lineage>
        <taxon>Bacteria</taxon>
        <taxon>Pseudomonadati</taxon>
        <taxon>Bacteroidota</taxon>
        <taxon>Flavobacteriia</taxon>
        <taxon>Flavobacteriales</taxon>
        <taxon>Flavobacteriaceae</taxon>
        <taxon>Flavobacterium</taxon>
    </lineage>
</organism>
<evidence type="ECO:0000256" key="1">
    <source>
        <dbReference type="ARBA" id="ARBA00022491"/>
    </source>
</evidence>
<dbReference type="InterPro" id="IPR014710">
    <property type="entry name" value="RmlC-like_jellyroll"/>
</dbReference>
<dbReference type="Proteomes" id="UP000556700">
    <property type="component" value="Unassembled WGS sequence"/>
</dbReference>
<sequence length="271" mass="30786">MNNDVRTYKVVGFGFQINPDLPVVGYTEMVTDAVCISHSHPRAQLIYATSGVMNVVVNNQIWVVNPLQGLWIPGDTEHQVTFQKDVNLYSVYVDPSFMDGLPKVSFSFDISVFLKQLVFKIISFGTDGNITSPKRRIIDVFLDELALIEPSATFLPTTNHERLQKVVQLLLNDVASKNTIEYYADISFMSSKTLSRLFIKELGMNFSDWRTRLKLLEAIKRLGEKQSIKEIALDLGYETASAFIFMFKKHLGTTPANYILEDENEVKKMIV</sequence>
<reference evidence="6 7" key="1">
    <citation type="submission" date="2020-06" db="EMBL/GenBank/DDBJ databases">
        <authorList>
            <person name="Criscuolo A."/>
        </authorList>
    </citation>
    <scope>NUCLEOTIDE SEQUENCE [LARGE SCALE GENOMIC DNA]</scope>
    <source>
        <strain evidence="7">CIP 110025</strain>
    </source>
</reference>
<dbReference type="InterPro" id="IPR009057">
    <property type="entry name" value="Homeodomain-like_sf"/>
</dbReference>
<dbReference type="PANTHER" id="PTHR11019">
    <property type="entry name" value="HTH-TYPE TRANSCRIPTIONAL REGULATOR NIMR"/>
    <property type="match status" value="1"/>
</dbReference>
<dbReference type="RefSeq" id="WP_031455541.1">
    <property type="nucleotide sequence ID" value="NZ_CAIJDO010000047.1"/>
</dbReference>
<evidence type="ECO:0000256" key="3">
    <source>
        <dbReference type="ARBA" id="ARBA00023125"/>
    </source>
</evidence>
<accession>A0A6V6YM12</accession>
<dbReference type="GO" id="GO:0003700">
    <property type="term" value="F:DNA-binding transcription factor activity"/>
    <property type="evidence" value="ECO:0007669"/>
    <property type="project" value="InterPro"/>
</dbReference>
<evidence type="ECO:0000259" key="5">
    <source>
        <dbReference type="PROSITE" id="PS01124"/>
    </source>
</evidence>
<evidence type="ECO:0000256" key="2">
    <source>
        <dbReference type="ARBA" id="ARBA00023015"/>
    </source>
</evidence>
<proteinExistence type="predicted"/>
<name>A0A6V6YM12_9FLAO</name>
<dbReference type="FunFam" id="1.10.10.60:FF:000132">
    <property type="entry name" value="AraC family transcriptional regulator"/>
    <property type="match status" value="1"/>
</dbReference>
<dbReference type="SUPFAM" id="SSF51182">
    <property type="entry name" value="RmlC-like cupins"/>
    <property type="match status" value="1"/>
</dbReference>
<keyword evidence="3" id="KW-0238">DNA-binding</keyword>
<dbReference type="InterPro" id="IPR018060">
    <property type="entry name" value="HTH_AraC"/>
</dbReference>
<dbReference type="Pfam" id="PF12833">
    <property type="entry name" value="HTH_18"/>
    <property type="match status" value="1"/>
</dbReference>
<evidence type="ECO:0000313" key="6">
    <source>
        <dbReference type="EMBL" id="CAD0000467.1"/>
    </source>
</evidence>
<dbReference type="PROSITE" id="PS00041">
    <property type="entry name" value="HTH_ARAC_FAMILY_1"/>
    <property type="match status" value="1"/>
</dbReference>
<feature type="domain" description="HTH araC/xylS-type" evidence="5">
    <location>
        <begin position="164"/>
        <end position="261"/>
    </location>
</feature>
<keyword evidence="7" id="KW-1185">Reference proteome</keyword>
<dbReference type="InterPro" id="IPR020449">
    <property type="entry name" value="Tscrpt_reg_AraC-type_HTH"/>
</dbReference>
<evidence type="ECO:0000256" key="4">
    <source>
        <dbReference type="ARBA" id="ARBA00023163"/>
    </source>
</evidence>
<dbReference type="InterPro" id="IPR003313">
    <property type="entry name" value="AraC-bd"/>
</dbReference>
<dbReference type="PROSITE" id="PS01124">
    <property type="entry name" value="HTH_ARAC_FAMILY_2"/>
    <property type="match status" value="1"/>
</dbReference>
<dbReference type="InterPro" id="IPR011051">
    <property type="entry name" value="RmlC_Cupin_sf"/>
</dbReference>
<dbReference type="AlphaFoldDB" id="A0A6V6YM12"/>
<dbReference type="Pfam" id="PF02311">
    <property type="entry name" value="AraC_binding"/>
    <property type="match status" value="1"/>
</dbReference>
<evidence type="ECO:0000313" key="7">
    <source>
        <dbReference type="Proteomes" id="UP000556700"/>
    </source>
</evidence>
<dbReference type="Gene3D" id="1.10.10.60">
    <property type="entry name" value="Homeodomain-like"/>
    <property type="match status" value="1"/>
</dbReference>
<dbReference type="PRINTS" id="PR00032">
    <property type="entry name" value="HTHARAC"/>
</dbReference>
<keyword evidence="2" id="KW-0805">Transcription regulation</keyword>
<dbReference type="CDD" id="cd06124">
    <property type="entry name" value="cupin_NimR-like_N"/>
    <property type="match status" value="1"/>
</dbReference>
<dbReference type="SUPFAM" id="SSF46689">
    <property type="entry name" value="Homeodomain-like"/>
    <property type="match status" value="1"/>
</dbReference>
<protein>
    <submittedName>
        <fullName evidence="6">AraC family transcriptional regulator</fullName>
    </submittedName>
</protein>
<dbReference type="EMBL" id="CAIJDO010000047">
    <property type="protein sequence ID" value="CAD0000467.1"/>
    <property type="molecule type" value="Genomic_DNA"/>
</dbReference>
<dbReference type="GO" id="GO:0043565">
    <property type="term" value="F:sequence-specific DNA binding"/>
    <property type="evidence" value="ECO:0007669"/>
    <property type="project" value="InterPro"/>
</dbReference>
<dbReference type="SMART" id="SM00342">
    <property type="entry name" value="HTH_ARAC"/>
    <property type="match status" value="1"/>
</dbReference>
<keyword evidence="1" id="KW-0678">Repressor</keyword>
<gene>
    <name evidence="6" type="ORF">FLACHUCJ7_00072</name>
</gene>
<dbReference type="Gene3D" id="2.60.120.10">
    <property type="entry name" value="Jelly Rolls"/>
    <property type="match status" value="1"/>
</dbReference>